<keyword evidence="6" id="KW-0175">Coiled coil</keyword>
<evidence type="ECO:0000256" key="3">
    <source>
        <dbReference type="ARBA" id="ARBA00022833"/>
    </source>
</evidence>
<dbReference type="Pfam" id="PF13923">
    <property type="entry name" value="zf-C3HC4_2"/>
    <property type="match status" value="1"/>
</dbReference>
<keyword evidence="10" id="KW-1185">Reference proteome</keyword>
<dbReference type="InterPro" id="IPR013083">
    <property type="entry name" value="Znf_RING/FYVE/PHD"/>
</dbReference>
<evidence type="ECO:0000256" key="5">
    <source>
        <dbReference type="PROSITE-ProRule" id="PRU00221"/>
    </source>
</evidence>
<dbReference type="PROSITE" id="PS50294">
    <property type="entry name" value="WD_REPEATS_REGION"/>
    <property type="match status" value="2"/>
</dbReference>
<feature type="coiled-coil region" evidence="6">
    <location>
        <begin position="151"/>
        <end position="178"/>
    </location>
</feature>
<evidence type="ECO:0000313" key="9">
    <source>
        <dbReference type="EnsemblMetazoa" id="Aqu2.1.34353_001"/>
    </source>
</evidence>
<keyword evidence="3" id="KW-0862">Zinc</keyword>
<dbReference type="PROSITE" id="PS50082">
    <property type="entry name" value="WD_REPEATS_2"/>
    <property type="match status" value="2"/>
</dbReference>
<dbReference type="GO" id="GO:0043161">
    <property type="term" value="P:proteasome-mediated ubiquitin-dependent protein catabolic process"/>
    <property type="evidence" value="ECO:0007669"/>
    <property type="project" value="TreeGrafter"/>
</dbReference>
<keyword evidence="5" id="KW-0853">WD repeat</keyword>
<dbReference type="SMART" id="SM00184">
    <property type="entry name" value="RING"/>
    <property type="match status" value="1"/>
</dbReference>
<evidence type="ECO:0000313" key="10">
    <source>
        <dbReference type="Proteomes" id="UP000007879"/>
    </source>
</evidence>
<dbReference type="GO" id="GO:0061630">
    <property type="term" value="F:ubiquitin protein ligase activity"/>
    <property type="evidence" value="ECO:0007669"/>
    <property type="project" value="InterPro"/>
</dbReference>
<dbReference type="STRING" id="400682.A0A1X7V2W5"/>
<dbReference type="InterPro" id="IPR036322">
    <property type="entry name" value="WD40_repeat_dom_sf"/>
</dbReference>
<dbReference type="InterPro" id="IPR001841">
    <property type="entry name" value="Znf_RING"/>
</dbReference>
<feature type="compositionally biased region" description="Polar residues" evidence="7">
    <location>
        <begin position="251"/>
        <end position="271"/>
    </location>
</feature>
<dbReference type="CDD" id="cd16504">
    <property type="entry name" value="RING-HC_COP1"/>
    <property type="match status" value="1"/>
</dbReference>
<dbReference type="InterPro" id="IPR015943">
    <property type="entry name" value="WD40/YVTN_repeat-like_dom_sf"/>
</dbReference>
<dbReference type="GO" id="GO:0008270">
    <property type="term" value="F:zinc ion binding"/>
    <property type="evidence" value="ECO:0007669"/>
    <property type="project" value="UniProtKB-KW"/>
</dbReference>
<reference evidence="10" key="1">
    <citation type="journal article" date="2010" name="Nature">
        <title>The Amphimedon queenslandica genome and the evolution of animal complexity.</title>
        <authorList>
            <person name="Srivastava M."/>
            <person name="Simakov O."/>
            <person name="Chapman J."/>
            <person name="Fahey B."/>
            <person name="Gauthier M.E."/>
            <person name="Mitros T."/>
            <person name="Richards G.S."/>
            <person name="Conaco C."/>
            <person name="Dacre M."/>
            <person name="Hellsten U."/>
            <person name="Larroux C."/>
            <person name="Putnam N.H."/>
            <person name="Stanke M."/>
            <person name="Adamska M."/>
            <person name="Darling A."/>
            <person name="Degnan S.M."/>
            <person name="Oakley T.H."/>
            <person name="Plachetzki D.C."/>
            <person name="Zhai Y."/>
            <person name="Adamski M."/>
            <person name="Calcino A."/>
            <person name="Cummins S.F."/>
            <person name="Goodstein D.M."/>
            <person name="Harris C."/>
            <person name="Jackson D.J."/>
            <person name="Leys S.P."/>
            <person name="Shu S."/>
            <person name="Woodcroft B.J."/>
            <person name="Vervoort M."/>
            <person name="Kosik K.S."/>
            <person name="Manning G."/>
            <person name="Degnan B.M."/>
            <person name="Rokhsar D.S."/>
        </authorList>
    </citation>
    <scope>NUCLEOTIDE SEQUENCE [LARGE SCALE GENOMIC DNA]</scope>
</reference>
<feature type="domain" description="RING-type" evidence="8">
    <location>
        <begin position="25"/>
        <end position="62"/>
    </location>
</feature>
<dbReference type="eggNOG" id="ENOG502QQ8V">
    <property type="taxonomic scope" value="Eukaryota"/>
</dbReference>
<keyword evidence="1" id="KW-0479">Metal-binding</keyword>
<sequence>MNQSRKRLRRDQVGEEKLSKSDVICPVCFDIFTSVQVTVCGHSFCHECIHKSIAQTQQCPICGTKLSRDSGFAPNFSLNDIVAKIRSQETHHDASLSYDAYYGNVLQMVKNLKPNHLIALNEQISSQIDLNKKEENKVEDSVFNEFLIESKKAKEMELERVTTELSTLSEDIQVLSRTKDTAPLSEEGKRCVIQRKQQMYSNIDDLQQAYFKFTVNSHLSSSGLNTDSLVPSSSSSVSSGSSSSFVPPETSLDSVPSISGPSSTDSTVMRSEGSTAFRETLSAVTQYSSFKELATLTYADGPIGSSSIVSSIEFDKDGDFFAVGGVTKKVKIFDYNTVTEARMFPTIHYPVREIPCHAKISSVAYSPYIKPQLATSDYDGTLSIWDCHQMKCTRNYQEHEKRVWSVSYNQYDTSLLATGGDDCCLKLWHLEVGQSVQCVPTLANVCSVRFQPKNKYTLAYGSADHIIRIADIRKLNEPLMLLHGHKKAVSYVQFLNEKELVSASTDSELKLWSIDTGCCLRTFKGHVNDKNFVGLSVNNGYITCGSENNSFYVYQKFVSKPILNYKFQISRNILPSVNEQRSDEGSEFVSAVCSRKDSSSIVAANSQGFIKVLKMQ</sequence>
<feature type="repeat" description="WD" evidence="5">
    <location>
        <begin position="396"/>
        <end position="438"/>
    </location>
</feature>
<dbReference type="SUPFAM" id="SSF57850">
    <property type="entry name" value="RING/U-box"/>
    <property type="match status" value="1"/>
</dbReference>
<evidence type="ECO:0000256" key="2">
    <source>
        <dbReference type="ARBA" id="ARBA00022771"/>
    </source>
</evidence>
<dbReference type="Pfam" id="PF00400">
    <property type="entry name" value="WD40"/>
    <property type="match status" value="5"/>
</dbReference>
<evidence type="ECO:0000256" key="7">
    <source>
        <dbReference type="SAM" id="MobiDB-lite"/>
    </source>
</evidence>
<reference evidence="9" key="2">
    <citation type="submission" date="2017-05" db="UniProtKB">
        <authorList>
            <consortium name="EnsemblMetazoa"/>
        </authorList>
    </citation>
    <scope>IDENTIFICATION</scope>
</reference>
<dbReference type="Gene3D" id="3.30.40.10">
    <property type="entry name" value="Zinc/RING finger domain, C3HC4 (zinc finger)"/>
    <property type="match status" value="1"/>
</dbReference>
<dbReference type="EnsemblMetazoa" id="XM_011405032.2">
    <property type="protein sequence ID" value="XP_011403334.2"/>
    <property type="gene ID" value="LOC100637078"/>
</dbReference>
<organism evidence="9">
    <name type="scientific">Amphimedon queenslandica</name>
    <name type="common">Sponge</name>
    <dbReference type="NCBI Taxonomy" id="400682"/>
    <lineage>
        <taxon>Eukaryota</taxon>
        <taxon>Metazoa</taxon>
        <taxon>Porifera</taxon>
        <taxon>Demospongiae</taxon>
        <taxon>Heteroscleromorpha</taxon>
        <taxon>Haplosclerida</taxon>
        <taxon>Niphatidae</taxon>
        <taxon>Amphimedon</taxon>
    </lineage>
</organism>
<dbReference type="PANTHER" id="PTHR44080:SF1">
    <property type="entry name" value="E3 UBIQUITIN-PROTEIN LIGASE COP1"/>
    <property type="match status" value="1"/>
</dbReference>
<name>A0A1X7V2W5_AMPQE</name>
<dbReference type="CDD" id="cd00200">
    <property type="entry name" value="WD40"/>
    <property type="match status" value="1"/>
</dbReference>
<keyword evidence="2 4" id="KW-0863">Zinc-finger</keyword>
<dbReference type="PROSITE" id="PS50089">
    <property type="entry name" value="ZF_RING_2"/>
    <property type="match status" value="1"/>
</dbReference>
<evidence type="ECO:0000256" key="4">
    <source>
        <dbReference type="PROSITE-ProRule" id="PRU00175"/>
    </source>
</evidence>
<dbReference type="PROSITE" id="PS00518">
    <property type="entry name" value="ZF_RING_1"/>
    <property type="match status" value="1"/>
</dbReference>
<dbReference type="PANTHER" id="PTHR44080">
    <property type="entry name" value="E3 UBIQUITIN-PROTEIN LIGASE COP1"/>
    <property type="match status" value="1"/>
</dbReference>
<dbReference type="InterPro" id="IPR001680">
    <property type="entry name" value="WD40_rpt"/>
</dbReference>
<dbReference type="OrthoDB" id="273771at2759"/>
<gene>
    <name evidence="9" type="primary">100637078</name>
</gene>
<feature type="compositionally biased region" description="Low complexity" evidence="7">
    <location>
        <begin position="228"/>
        <end position="248"/>
    </location>
</feature>
<evidence type="ECO:0000259" key="8">
    <source>
        <dbReference type="PROSITE" id="PS50089"/>
    </source>
</evidence>
<dbReference type="InterPro" id="IPR042755">
    <property type="entry name" value="COP1"/>
</dbReference>
<dbReference type="InParanoid" id="A0A1X7V2W5"/>
<dbReference type="Proteomes" id="UP000007879">
    <property type="component" value="Unassembled WGS sequence"/>
</dbReference>
<dbReference type="SUPFAM" id="SSF50978">
    <property type="entry name" value="WD40 repeat-like"/>
    <property type="match status" value="1"/>
</dbReference>
<accession>A0A1X7V2W5</accession>
<dbReference type="InterPro" id="IPR017907">
    <property type="entry name" value="Znf_RING_CS"/>
</dbReference>
<dbReference type="Gene3D" id="2.130.10.10">
    <property type="entry name" value="YVTN repeat-like/Quinoprotein amine dehydrogenase"/>
    <property type="match status" value="1"/>
</dbReference>
<feature type="repeat" description="WD" evidence="5">
    <location>
        <begin position="482"/>
        <end position="522"/>
    </location>
</feature>
<dbReference type="KEGG" id="aqu:100637078"/>
<proteinExistence type="predicted"/>
<dbReference type="SMART" id="SM00320">
    <property type="entry name" value="WD40"/>
    <property type="match status" value="6"/>
</dbReference>
<evidence type="ECO:0000256" key="6">
    <source>
        <dbReference type="SAM" id="Coils"/>
    </source>
</evidence>
<dbReference type="AlphaFoldDB" id="A0A1X7V2W5"/>
<dbReference type="EnsemblMetazoa" id="Aqu2.1.34353_001">
    <property type="protein sequence ID" value="Aqu2.1.34353_001"/>
    <property type="gene ID" value="Aqu2.1.34353"/>
</dbReference>
<evidence type="ECO:0000256" key="1">
    <source>
        <dbReference type="ARBA" id="ARBA00022723"/>
    </source>
</evidence>
<protein>
    <recommendedName>
        <fullName evidence="8">RING-type domain-containing protein</fullName>
    </recommendedName>
</protein>
<feature type="region of interest" description="Disordered" evidence="7">
    <location>
        <begin position="224"/>
        <end position="271"/>
    </location>
</feature>